<evidence type="ECO:0000256" key="2">
    <source>
        <dbReference type="SAM" id="SignalP"/>
    </source>
</evidence>
<dbReference type="InterPro" id="IPR031148">
    <property type="entry name" value="Plexin"/>
</dbReference>
<accession>A0A7T2S6Q3</accession>
<dbReference type="NCBIfam" id="NF041766">
    <property type="entry name" value="choice_anch_U"/>
    <property type="match status" value="1"/>
</dbReference>
<dbReference type="CDD" id="cd00603">
    <property type="entry name" value="IPT_PCSR"/>
    <property type="match status" value="1"/>
</dbReference>
<name>A0A7T2S6Q3_DELAC</name>
<dbReference type="GO" id="GO:0017154">
    <property type="term" value="F:semaphorin receptor activity"/>
    <property type="evidence" value="ECO:0007669"/>
    <property type="project" value="InterPro"/>
</dbReference>
<dbReference type="Proteomes" id="UP000594778">
    <property type="component" value="Chromosome"/>
</dbReference>
<dbReference type="InterPro" id="IPR002909">
    <property type="entry name" value="IPT_dom"/>
</dbReference>
<evidence type="ECO:0000259" key="3">
    <source>
        <dbReference type="SMART" id="SM00429"/>
    </source>
</evidence>
<evidence type="ECO:0000313" key="5">
    <source>
        <dbReference type="Proteomes" id="UP000594778"/>
    </source>
</evidence>
<evidence type="ECO:0000313" key="4">
    <source>
        <dbReference type="EMBL" id="QPS09894.1"/>
    </source>
</evidence>
<feature type="domain" description="IPT/TIG" evidence="3">
    <location>
        <begin position="429"/>
        <end position="510"/>
    </location>
</feature>
<organism evidence="4 5">
    <name type="scientific">Delftia acidovorans</name>
    <name type="common">Pseudomonas acidovorans</name>
    <name type="synonym">Comamonas acidovorans</name>
    <dbReference type="NCBI Taxonomy" id="80866"/>
    <lineage>
        <taxon>Bacteria</taxon>
        <taxon>Pseudomonadati</taxon>
        <taxon>Pseudomonadota</taxon>
        <taxon>Betaproteobacteria</taxon>
        <taxon>Burkholderiales</taxon>
        <taxon>Comamonadaceae</taxon>
        <taxon>Delftia</taxon>
    </lineage>
</organism>
<dbReference type="AlphaFoldDB" id="A0A7T2S6Q3"/>
<keyword evidence="1" id="KW-0472">Membrane</keyword>
<gene>
    <name evidence="4" type="ORF">I6G66_07775</name>
</gene>
<feature type="transmembrane region" description="Helical" evidence="1">
    <location>
        <begin position="800"/>
        <end position="817"/>
    </location>
</feature>
<dbReference type="EMBL" id="CP065668">
    <property type="protein sequence ID" value="QPS09894.1"/>
    <property type="molecule type" value="Genomic_DNA"/>
</dbReference>
<feature type="domain" description="IPT/TIG" evidence="3">
    <location>
        <begin position="171"/>
        <end position="250"/>
    </location>
</feature>
<feature type="signal peptide" evidence="2">
    <location>
        <begin position="1"/>
        <end position="26"/>
    </location>
</feature>
<dbReference type="InterPro" id="IPR053784">
    <property type="entry name" value="Choice_anch_U_dom"/>
</dbReference>
<dbReference type="InterPro" id="IPR014756">
    <property type="entry name" value="Ig_E-set"/>
</dbReference>
<keyword evidence="1" id="KW-1133">Transmembrane helix</keyword>
<dbReference type="RefSeq" id="WP_197956644.1">
    <property type="nucleotide sequence ID" value="NZ_CP065668.1"/>
</dbReference>
<dbReference type="SUPFAM" id="SSF81296">
    <property type="entry name" value="E set domains"/>
    <property type="match status" value="5"/>
</dbReference>
<dbReference type="Gene3D" id="2.60.40.10">
    <property type="entry name" value="Immunoglobulins"/>
    <property type="match status" value="5"/>
</dbReference>
<proteinExistence type="predicted"/>
<reference evidence="4 5" key="1">
    <citation type="submission" date="2020-12" db="EMBL/GenBank/DDBJ databases">
        <title>FDA dAtabase for Regulatory Grade micrObial Sequences (FDA-ARGOS): Supporting development and validation of Infectious Disease Dx tests.</title>
        <authorList>
            <person name="Sproer C."/>
            <person name="Gronow S."/>
            <person name="Severitt S."/>
            <person name="Schroder I."/>
            <person name="Tallon L."/>
            <person name="Sadzewicz L."/>
            <person name="Zhao X."/>
            <person name="Boylan J."/>
            <person name="Ott S."/>
            <person name="Bowen H."/>
            <person name="Vavikolanu K."/>
            <person name="Mehta A."/>
            <person name="Aluvathingal J."/>
            <person name="Nadendla S."/>
            <person name="Lowell S."/>
            <person name="Myers T."/>
            <person name="Yan Y."/>
            <person name="Sichtig H."/>
        </authorList>
    </citation>
    <scope>NUCLEOTIDE SEQUENCE [LARGE SCALE GENOMIC DNA]</scope>
    <source>
        <strain evidence="4 5">FDAARGOS_909</strain>
    </source>
</reference>
<feature type="domain" description="IPT/TIG" evidence="3">
    <location>
        <begin position="252"/>
        <end position="335"/>
    </location>
</feature>
<dbReference type="Pfam" id="PF01833">
    <property type="entry name" value="TIG"/>
    <property type="match status" value="4"/>
</dbReference>
<dbReference type="PANTHER" id="PTHR22625:SF70">
    <property type="entry name" value="PLEXIN A, ISOFORM A"/>
    <property type="match status" value="1"/>
</dbReference>
<dbReference type="CDD" id="cd00102">
    <property type="entry name" value="IPT"/>
    <property type="match status" value="3"/>
</dbReference>
<sequence>MTCVLSPLAALVLALSCALAWMPAYAYMLYDDLRYEAGQSLENNEWRGNRFFLNENFRVKKVTLNVAMSHGYPQLLMRVCQGEQDAPGTHCANFTPDYPGAGYPIFTGRLDAQANSYLWVMVGVAPGAQGYNVIADNRQYANGIRSSDGGATWSTGHTNIGMRVEVEVAYPPAGGALQPPTGPTAGGTQVVITGRNLYYIDAVQFGGVTASFTRRNNAQLIATAPPGMGSVPVTAQGTYGAIDAGSYTYADHPAFALSGIDPGIGPADGGTTVVLTGNHFHGVAGVSVRGNPAAFTPDPQDGTRLQVQLPGTRAGSAMVTVETAYGTDSVPYLFQEAPTVAGVQPAYGLGGTPVRISGSDLANVKAVHFGSQPAASFAMVSDPLAGTPIIQATAPPSPFAVGEQGIVPITVETAGGTTTMADAFEYLGAPQVLRAAPGFMPLSGGSVTLSGQHLKTATQVWFGTAPAIAFQAASDDEITAVAPALPPGGVAVQVTTQAGDATLNNALRYVGAPTLGAISPAQALATGGTQVSLTGTGLASATAVTFGGVPATALTVESDTRITATAPAHAAGPVAVAVTTAGGTMTRSDLLAYVARTDGACGSAQGQPRIATPTAGLCSAGQASSVDAANGAWAWSCAGTHGGNTSQCSAPWADAGSGQAAVQVPGWRIDRAAFTPGLPAPLPEGARTDFTPLALTLTGSTPSARVTVNYTQPVPPGAVYLKYGPSPEGLGCSGTAACAQPHWYALPGAQFAPDGLGVTFTLTDGGAGDSDTVPGQITDPGLPVLLAAAPADGAHAIPTLSAWALALLVAALTLLAARRKHFFR</sequence>
<evidence type="ECO:0000256" key="1">
    <source>
        <dbReference type="SAM" id="Phobius"/>
    </source>
</evidence>
<keyword evidence="1" id="KW-0812">Transmembrane</keyword>
<dbReference type="InterPro" id="IPR026442">
    <property type="entry name" value="IPTL_CTERM"/>
</dbReference>
<dbReference type="NCBIfam" id="TIGR04174">
    <property type="entry name" value="IPTL_CTERM"/>
    <property type="match status" value="1"/>
</dbReference>
<dbReference type="Pfam" id="PF18203">
    <property type="entry name" value="IPTL-CTERM"/>
    <property type="match status" value="1"/>
</dbReference>
<feature type="chain" id="PRO_5032305508" evidence="2">
    <location>
        <begin position="27"/>
        <end position="824"/>
    </location>
</feature>
<dbReference type="PANTHER" id="PTHR22625">
    <property type="entry name" value="PLEXIN"/>
    <property type="match status" value="1"/>
</dbReference>
<keyword evidence="2" id="KW-0732">Signal</keyword>
<dbReference type="InterPro" id="IPR013783">
    <property type="entry name" value="Ig-like_fold"/>
</dbReference>
<dbReference type="SMART" id="SM00429">
    <property type="entry name" value="IPT"/>
    <property type="match status" value="4"/>
</dbReference>
<protein>
    <submittedName>
        <fullName evidence="4">IPTL-CTERM sorting domain-containing protein</fullName>
    </submittedName>
</protein>
<feature type="domain" description="IPT/TIG" evidence="3">
    <location>
        <begin position="512"/>
        <end position="594"/>
    </location>
</feature>